<dbReference type="AlphaFoldDB" id="A0A814M3I0"/>
<name>A0A814M3I0_9BILA</name>
<evidence type="ECO:0000313" key="1">
    <source>
        <dbReference type="EMBL" id="CAF1073299.1"/>
    </source>
</evidence>
<protein>
    <recommendedName>
        <fullName evidence="3">DEK</fullName>
    </recommendedName>
</protein>
<gene>
    <name evidence="1" type="ORF">OXX778_LOCUS19836</name>
</gene>
<dbReference type="EMBL" id="CAJNOC010006236">
    <property type="protein sequence ID" value="CAF1073299.1"/>
    <property type="molecule type" value="Genomic_DNA"/>
</dbReference>
<organism evidence="1 2">
    <name type="scientific">Brachionus calyciflorus</name>
    <dbReference type="NCBI Taxonomy" id="104777"/>
    <lineage>
        <taxon>Eukaryota</taxon>
        <taxon>Metazoa</taxon>
        <taxon>Spiralia</taxon>
        <taxon>Gnathifera</taxon>
        <taxon>Rotifera</taxon>
        <taxon>Eurotatoria</taxon>
        <taxon>Monogononta</taxon>
        <taxon>Pseudotrocha</taxon>
        <taxon>Ploima</taxon>
        <taxon>Brachionidae</taxon>
        <taxon>Brachionus</taxon>
    </lineage>
</organism>
<feature type="non-terminal residue" evidence="1">
    <location>
        <position position="1"/>
    </location>
</feature>
<proteinExistence type="predicted"/>
<evidence type="ECO:0000313" key="2">
    <source>
        <dbReference type="Proteomes" id="UP000663879"/>
    </source>
</evidence>
<accession>A0A814M3I0</accession>
<sequence>MPILKRNKRFWQRKTKESVDDDIFSDSLFSSEEEDPNEYTPNKISKKMTKKVTNNRDDKYELRIKRVKKESIKGPDAYRRKLRKRVPKKSNESFIKGLKLGDIPKIRDSLHECSDYDLNIICKICSIDHTGIINDREKSLRKLGNFNGFINENIEEKIELVKDLSPERLKKICKIFGVDSNGSDKRDIAERVIEFLQ</sequence>
<evidence type="ECO:0008006" key="3">
    <source>
        <dbReference type="Google" id="ProtNLM"/>
    </source>
</evidence>
<reference evidence="1" key="1">
    <citation type="submission" date="2021-02" db="EMBL/GenBank/DDBJ databases">
        <authorList>
            <person name="Nowell W R."/>
        </authorList>
    </citation>
    <scope>NUCLEOTIDE SEQUENCE</scope>
    <source>
        <strain evidence="1">Ploen Becks lab</strain>
    </source>
</reference>
<keyword evidence="2" id="KW-1185">Reference proteome</keyword>
<dbReference type="Proteomes" id="UP000663879">
    <property type="component" value="Unassembled WGS sequence"/>
</dbReference>
<dbReference type="OrthoDB" id="10556378at2759"/>
<comment type="caution">
    <text evidence="1">The sequence shown here is derived from an EMBL/GenBank/DDBJ whole genome shotgun (WGS) entry which is preliminary data.</text>
</comment>